<dbReference type="SUPFAM" id="SSF48452">
    <property type="entry name" value="TPR-like"/>
    <property type="match status" value="1"/>
</dbReference>
<keyword evidence="5" id="KW-0812">Transmembrane</keyword>
<dbReference type="PROSITE" id="PS50005">
    <property type="entry name" value="TPR"/>
    <property type="match status" value="6"/>
</dbReference>
<evidence type="ECO:0000256" key="4">
    <source>
        <dbReference type="SAM" id="MobiDB-lite"/>
    </source>
</evidence>
<dbReference type="EMBL" id="DF968181">
    <property type="protein sequence ID" value="GAP41716.1"/>
    <property type="molecule type" value="Genomic_DNA"/>
</dbReference>
<sequence>MYLKGSKYSYNNRRRRSSPWRLFLLMVLAAAGLYFSIVIVPETQPLFIPTSTPTTPPESYIHEAEQLEQEGKLSRAIELYQKAIDSDPKNSSTYINVAKLQIFESDYEDALKNAENAILLNSNNAVAHAIRGWALGKQGNYLDAETAFNRALEIDPNNALTYAYQTEVLVEQINNGEDSLNTLEKATEYSRLGVTNGNNLMETHRARGLLLEITGNYEDAINEFQIAISMNPNIADLYLALGRNLRAAGKDSDAITAFERARSLNPYDPWAPYYISRTYSGNGEYAKAIQQAEDAINLDPTETTFYWNLATQYYRSEKFADALKYFKLAIQGGITPDGEIIKGIPLSYDNRIPELYYMYGLILARSGMCQEAAEIVRAITQGIPEDAIAVENAAYMTDVCKSGEFDIVLTAETQTTAEPDGETNETGESELTAVSPVE</sequence>
<keyword evidence="2 3" id="KW-0802">TPR repeat</keyword>
<feature type="compositionally biased region" description="Acidic residues" evidence="4">
    <location>
        <begin position="419"/>
        <end position="428"/>
    </location>
</feature>
<dbReference type="Pfam" id="PF13432">
    <property type="entry name" value="TPR_16"/>
    <property type="match status" value="2"/>
</dbReference>
<evidence type="ECO:0000256" key="3">
    <source>
        <dbReference type="PROSITE-ProRule" id="PRU00339"/>
    </source>
</evidence>
<keyword evidence="5" id="KW-0472">Membrane</keyword>
<evidence type="ECO:0000256" key="1">
    <source>
        <dbReference type="ARBA" id="ARBA00022737"/>
    </source>
</evidence>
<gene>
    <name evidence="6" type="ORF">ATC1_131712</name>
</gene>
<keyword evidence="7" id="KW-1185">Reference proteome</keyword>
<feature type="transmembrane region" description="Helical" evidence="5">
    <location>
        <begin position="20"/>
        <end position="40"/>
    </location>
</feature>
<dbReference type="Pfam" id="PF13181">
    <property type="entry name" value="TPR_8"/>
    <property type="match status" value="1"/>
</dbReference>
<feature type="repeat" description="TPR" evidence="3">
    <location>
        <begin position="201"/>
        <end position="234"/>
    </location>
</feature>
<evidence type="ECO:0000313" key="6">
    <source>
        <dbReference type="EMBL" id="GAP41716.1"/>
    </source>
</evidence>
<dbReference type="AlphaFoldDB" id="A0A0S7BWW8"/>
<protein>
    <submittedName>
        <fullName evidence="6">Protein containing TPR repeat</fullName>
    </submittedName>
</protein>
<feature type="region of interest" description="Disordered" evidence="4">
    <location>
        <begin position="413"/>
        <end position="438"/>
    </location>
</feature>
<reference evidence="6" key="1">
    <citation type="journal article" date="2015" name="Genome Announc.">
        <title>Draft Genome Sequence of Anaerolineae Strain TC1, a Novel Isolate from a Methanogenic Wastewater Treatment System.</title>
        <authorList>
            <person name="Matsuura N."/>
            <person name="Tourlousse D.M."/>
            <person name="Sun L."/>
            <person name="Toyonaga M."/>
            <person name="Kuroda K."/>
            <person name="Ohashi A."/>
            <person name="Cruz R."/>
            <person name="Yamaguchi T."/>
            <person name="Sekiguchi Y."/>
        </authorList>
    </citation>
    <scope>NUCLEOTIDE SEQUENCE [LARGE SCALE GENOMIC DNA]</scope>
    <source>
        <strain evidence="6">TC1</strain>
    </source>
</reference>
<feature type="repeat" description="TPR" evidence="3">
    <location>
        <begin position="269"/>
        <end position="302"/>
    </location>
</feature>
<dbReference type="Proteomes" id="UP000053370">
    <property type="component" value="Unassembled WGS sequence"/>
</dbReference>
<feature type="repeat" description="TPR" evidence="3">
    <location>
        <begin position="57"/>
        <end position="90"/>
    </location>
</feature>
<accession>A0A0S7BWW8</accession>
<dbReference type="InterPro" id="IPR011990">
    <property type="entry name" value="TPR-like_helical_dom_sf"/>
</dbReference>
<proteinExistence type="predicted"/>
<dbReference type="Pfam" id="PF00515">
    <property type="entry name" value="TPR_1"/>
    <property type="match status" value="1"/>
</dbReference>
<dbReference type="Gene3D" id="1.25.40.10">
    <property type="entry name" value="Tetratricopeptide repeat domain"/>
    <property type="match status" value="2"/>
</dbReference>
<keyword evidence="5" id="KW-1133">Transmembrane helix</keyword>
<dbReference type="STRING" id="1678840.ATC1_131712"/>
<dbReference type="InterPro" id="IPR019734">
    <property type="entry name" value="TPR_rpt"/>
</dbReference>
<organism evidence="6">
    <name type="scientific">Flexilinea flocculi</name>
    <dbReference type="NCBI Taxonomy" id="1678840"/>
    <lineage>
        <taxon>Bacteria</taxon>
        <taxon>Bacillati</taxon>
        <taxon>Chloroflexota</taxon>
        <taxon>Anaerolineae</taxon>
        <taxon>Anaerolineales</taxon>
        <taxon>Anaerolineaceae</taxon>
        <taxon>Flexilinea</taxon>
    </lineage>
</organism>
<dbReference type="OrthoDB" id="151448at2"/>
<evidence type="ECO:0000256" key="5">
    <source>
        <dbReference type="SAM" id="Phobius"/>
    </source>
</evidence>
<dbReference type="InterPro" id="IPR051685">
    <property type="entry name" value="Ycf3/AcsC/BcsC/TPR_MFPF"/>
</dbReference>
<dbReference type="PANTHER" id="PTHR44943">
    <property type="entry name" value="CELLULOSE SYNTHASE OPERON PROTEIN C"/>
    <property type="match status" value="1"/>
</dbReference>
<evidence type="ECO:0000313" key="7">
    <source>
        <dbReference type="Proteomes" id="UP000053370"/>
    </source>
</evidence>
<feature type="repeat" description="TPR" evidence="3">
    <location>
        <begin position="125"/>
        <end position="158"/>
    </location>
</feature>
<feature type="repeat" description="TPR" evidence="3">
    <location>
        <begin position="91"/>
        <end position="124"/>
    </location>
</feature>
<keyword evidence="1" id="KW-0677">Repeat</keyword>
<feature type="repeat" description="TPR" evidence="3">
    <location>
        <begin position="235"/>
        <end position="268"/>
    </location>
</feature>
<dbReference type="SMART" id="SM00028">
    <property type="entry name" value="TPR"/>
    <property type="match status" value="7"/>
</dbReference>
<dbReference type="PANTHER" id="PTHR44943:SF8">
    <property type="entry name" value="TPR REPEAT-CONTAINING PROTEIN MJ0263"/>
    <property type="match status" value="1"/>
</dbReference>
<name>A0A0S7BWW8_9CHLR</name>
<dbReference type="RefSeq" id="WP_152024325.1">
    <property type="nucleotide sequence ID" value="NZ_DF968181.1"/>
</dbReference>
<evidence type="ECO:0000256" key="2">
    <source>
        <dbReference type="ARBA" id="ARBA00022803"/>
    </source>
</evidence>